<name>A0A4C1SAB7_EUMVA</name>
<evidence type="ECO:0000313" key="1">
    <source>
        <dbReference type="EMBL" id="GBO98376.1"/>
    </source>
</evidence>
<proteinExistence type="predicted"/>
<comment type="caution">
    <text evidence="1">The sequence shown here is derived from an EMBL/GenBank/DDBJ whole genome shotgun (WGS) entry which is preliminary data.</text>
</comment>
<accession>A0A4C1SAB7</accession>
<organism evidence="1 2">
    <name type="scientific">Eumeta variegata</name>
    <name type="common">Bagworm moth</name>
    <name type="synonym">Eumeta japonica</name>
    <dbReference type="NCBI Taxonomy" id="151549"/>
    <lineage>
        <taxon>Eukaryota</taxon>
        <taxon>Metazoa</taxon>
        <taxon>Ecdysozoa</taxon>
        <taxon>Arthropoda</taxon>
        <taxon>Hexapoda</taxon>
        <taxon>Insecta</taxon>
        <taxon>Pterygota</taxon>
        <taxon>Neoptera</taxon>
        <taxon>Endopterygota</taxon>
        <taxon>Lepidoptera</taxon>
        <taxon>Glossata</taxon>
        <taxon>Ditrysia</taxon>
        <taxon>Tineoidea</taxon>
        <taxon>Psychidae</taxon>
        <taxon>Oiketicinae</taxon>
        <taxon>Eumeta</taxon>
    </lineage>
</organism>
<keyword evidence="2" id="KW-1185">Reference proteome</keyword>
<sequence length="69" mass="7796">MWSPPLMDTRNPKGVASALPASWVELEYLNKENALVESVVMKRRVNITSWSGAWPPRALGWRNFVVTAI</sequence>
<dbReference type="EMBL" id="BGZK01003184">
    <property type="protein sequence ID" value="GBO98376.1"/>
    <property type="molecule type" value="Genomic_DNA"/>
</dbReference>
<protein>
    <submittedName>
        <fullName evidence="1">Uncharacterized protein</fullName>
    </submittedName>
</protein>
<evidence type="ECO:0000313" key="2">
    <source>
        <dbReference type="Proteomes" id="UP000299102"/>
    </source>
</evidence>
<reference evidence="1 2" key="1">
    <citation type="journal article" date="2019" name="Commun. Biol.">
        <title>The bagworm genome reveals a unique fibroin gene that provides high tensile strength.</title>
        <authorList>
            <person name="Kono N."/>
            <person name="Nakamura H."/>
            <person name="Ohtoshi R."/>
            <person name="Tomita M."/>
            <person name="Numata K."/>
            <person name="Arakawa K."/>
        </authorList>
    </citation>
    <scope>NUCLEOTIDE SEQUENCE [LARGE SCALE GENOMIC DNA]</scope>
</reference>
<dbReference type="Proteomes" id="UP000299102">
    <property type="component" value="Unassembled WGS sequence"/>
</dbReference>
<gene>
    <name evidence="1" type="ORF">EVAR_70891_1</name>
</gene>
<dbReference type="AlphaFoldDB" id="A0A4C1SAB7"/>